<accession>A0ABY7VWG9</accession>
<proteinExistence type="predicted"/>
<name>A0ABY7VWG9_9BACT</name>
<organism evidence="1 2">
    <name type="scientific">Lentisphaera profundi</name>
    <dbReference type="NCBI Taxonomy" id="1658616"/>
    <lineage>
        <taxon>Bacteria</taxon>
        <taxon>Pseudomonadati</taxon>
        <taxon>Lentisphaerota</taxon>
        <taxon>Lentisphaeria</taxon>
        <taxon>Lentisphaerales</taxon>
        <taxon>Lentisphaeraceae</taxon>
        <taxon>Lentisphaera</taxon>
    </lineage>
</organism>
<dbReference type="RefSeq" id="WP_274151995.1">
    <property type="nucleotide sequence ID" value="NZ_CP117812.1"/>
</dbReference>
<keyword evidence="2" id="KW-1185">Reference proteome</keyword>
<sequence>MNKYYIVNDWGKLSLRMCVPGNHPHMIPNPHRYVYPKFKSLDELKSAYEKALTYPVVKLAEQIWM</sequence>
<gene>
    <name evidence="1" type="ORF">PQO03_17070</name>
</gene>
<dbReference type="EMBL" id="CP117812">
    <property type="protein sequence ID" value="WDE97540.1"/>
    <property type="molecule type" value="Genomic_DNA"/>
</dbReference>
<evidence type="ECO:0000313" key="2">
    <source>
        <dbReference type="Proteomes" id="UP001214250"/>
    </source>
</evidence>
<dbReference type="Proteomes" id="UP001214250">
    <property type="component" value="Chromosome 2"/>
</dbReference>
<reference evidence="1 2" key="1">
    <citation type="submission" date="2023-02" db="EMBL/GenBank/DDBJ databases">
        <title>Genome sequence of Lentisphaera profundi SAORIC-696.</title>
        <authorList>
            <person name="Kim e."/>
            <person name="Cho J.-C."/>
            <person name="Choi A."/>
            <person name="Kang I."/>
        </authorList>
    </citation>
    <scope>NUCLEOTIDE SEQUENCE [LARGE SCALE GENOMIC DNA]</scope>
    <source>
        <strain evidence="1 2">SAORIC-696</strain>
    </source>
</reference>
<protein>
    <submittedName>
        <fullName evidence="1">Uncharacterized protein</fullName>
    </submittedName>
</protein>
<evidence type="ECO:0000313" key="1">
    <source>
        <dbReference type="EMBL" id="WDE97540.1"/>
    </source>
</evidence>